<evidence type="ECO:0000313" key="1">
    <source>
        <dbReference type="EMBL" id="KAI9513410.1"/>
    </source>
</evidence>
<proteinExistence type="predicted"/>
<keyword evidence="2" id="KW-1185">Reference proteome</keyword>
<accession>A0ACC0UNX6</accession>
<dbReference type="EMBL" id="JAGFNK010000001">
    <property type="protein sequence ID" value="KAI9513410.1"/>
    <property type="molecule type" value="Genomic_DNA"/>
</dbReference>
<dbReference type="Proteomes" id="UP001207468">
    <property type="component" value="Unassembled WGS sequence"/>
</dbReference>
<protein>
    <submittedName>
        <fullName evidence="1">Uncharacterized protein</fullName>
    </submittedName>
</protein>
<gene>
    <name evidence="1" type="ORF">F5148DRAFT_3947</name>
</gene>
<sequence length="493" mass="55708">MTSMVSDMLTIQHTLTPSPHALNEQIFQGGNPEHPTIDVLPEEILLEIFDFYRLDAINNSRGRPWKWQRLAHVCQKWRHVVSGSPLRLGLQIYCKSGVPIEPILDLWPTLPLVVRFRGPKSKALHNNFLVALRHPDRVCKIDLILPSSIIPSIEIQESFLALERIQITSCNSSGTPVLTNFLGGSAPRLTSIAVDGVAVPFPALRQILLSTNNLVRLQLDNITSAGYFSPDAIVTVVSDPALARLKILHLHFHLSALRPISSRVSGPFIERATLPSLTFLSFRGAHDYLEGVVARIDTPALIFTWITFYDQLIFETQQLCQFVSRMGKLTSLRDVVVQPGSNGITISLCQRANRERQRWECELRMLCRGLDLQLSFATQILCQLSPHLSRVFQLKVVTDKYSEQSAWEEDLDLTQWQEIFQHIPPIIWLDVAEQFLPGVVHALVTEGITTGTFPRLRGLSLRGYHKYPSVRKEIERFVAARKLTGHNISVYGR</sequence>
<comment type="caution">
    <text evidence="1">The sequence shown here is derived from an EMBL/GenBank/DDBJ whole genome shotgun (WGS) entry which is preliminary data.</text>
</comment>
<organism evidence="1 2">
    <name type="scientific">Russula earlei</name>
    <dbReference type="NCBI Taxonomy" id="71964"/>
    <lineage>
        <taxon>Eukaryota</taxon>
        <taxon>Fungi</taxon>
        <taxon>Dikarya</taxon>
        <taxon>Basidiomycota</taxon>
        <taxon>Agaricomycotina</taxon>
        <taxon>Agaricomycetes</taxon>
        <taxon>Russulales</taxon>
        <taxon>Russulaceae</taxon>
        <taxon>Russula</taxon>
    </lineage>
</organism>
<evidence type="ECO:0000313" key="2">
    <source>
        <dbReference type="Proteomes" id="UP001207468"/>
    </source>
</evidence>
<reference evidence="1" key="1">
    <citation type="submission" date="2021-03" db="EMBL/GenBank/DDBJ databases">
        <title>Evolutionary priming and transition to the ectomycorrhizal habit in an iconic lineage of mushroom-forming fungi: is preadaptation a requirement?</title>
        <authorList>
            <consortium name="DOE Joint Genome Institute"/>
            <person name="Looney B.P."/>
            <person name="Miyauchi S."/>
            <person name="Morin E."/>
            <person name="Drula E."/>
            <person name="Courty P.E."/>
            <person name="Chicoki N."/>
            <person name="Fauchery L."/>
            <person name="Kohler A."/>
            <person name="Kuo A."/>
            <person name="LaButti K."/>
            <person name="Pangilinan J."/>
            <person name="Lipzen A."/>
            <person name="Riley R."/>
            <person name="Andreopoulos W."/>
            <person name="He G."/>
            <person name="Johnson J."/>
            <person name="Barry K.W."/>
            <person name="Grigoriev I.V."/>
            <person name="Nagy L."/>
            <person name="Hibbett D."/>
            <person name="Henrissat B."/>
            <person name="Matheny P.B."/>
            <person name="Labbe J."/>
            <person name="Martin A.F."/>
        </authorList>
    </citation>
    <scope>NUCLEOTIDE SEQUENCE</scope>
    <source>
        <strain evidence="1">BPL698</strain>
    </source>
</reference>
<name>A0ACC0UNX6_9AGAM</name>